<dbReference type="STRING" id="1423763.FC46_GL001171"/>
<dbReference type="Pfam" id="PF03099">
    <property type="entry name" value="BPL_LplA_LipB"/>
    <property type="match status" value="1"/>
</dbReference>
<dbReference type="InterPro" id="IPR004143">
    <property type="entry name" value="BPL_LPL_catalytic"/>
</dbReference>
<dbReference type="Gene3D" id="2.30.30.100">
    <property type="match status" value="1"/>
</dbReference>
<dbReference type="Proteomes" id="UP000051036">
    <property type="component" value="Unassembled WGS sequence"/>
</dbReference>
<evidence type="ECO:0000256" key="4">
    <source>
        <dbReference type="ARBA" id="ARBA00023267"/>
    </source>
</evidence>
<evidence type="ECO:0000256" key="2">
    <source>
        <dbReference type="ARBA" id="ARBA00022741"/>
    </source>
</evidence>
<keyword evidence="4" id="KW-0092">Biotin</keyword>
<keyword evidence="3" id="KW-0067">ATP-binding</keyword>
<dbReference type="SUPFAM" id="SSF55681">
    <property type="entry name" value="Class II aaRS and biotin synthetases"/>
    <property type="match status" value="1"/>
</dbReference>
<evidence type="ECO:0000256" key="3">
    <source>
        <dbReference type="ARBA" id="ARBA00022840"/>
    </source>
</evidence>
<dbReference type="GO" id="GO:0005737">
    <property type="term" value="C:cytoplasm"/>
    <property type="evidence" value="ECO:0007669"/>
    <property type="project" value="TreeGrafter"/>
</dbReference>
<dbReference type="InterPro" id="IPR004408">
    <property type="entry name" value="Biotin_CoA_COase_ligase"/>
</dbReference>
<dbReference type="OrthoDB" id="9807064at2"/>
<gene>
    <name evidence="7" type="ORF">FC46_GL001171</name>
</gene>
<dbReference type="CDD" id="cd16442">
    <property type="entry name" value="BPL"/>
    <property type="match status" value="1"/>
</dbReference>
<dbReference type="InterPro" id="IPR008988">
    <property type="entry name" value="Transcriptional_repressor_C"/>
</dbReference>
<evidence type="ECO:0000313" key="7">
    <source>
        <dbReference type="EMBL" id="KRL89062.1"/>
    </source>
</evidence>
<protein>
    <recommendedName>
        <fullName evidence="5">biotin--[biotin carboxyl-carrier protein] ligase</fullName>
        <ecNumber evidence="5">6.3.4.15</ecNumber>
    </recommendedName>
</protein>
<dbReference type="AlphaFoldDB" id="A0A0R1U744"/>
<dbReference type="PANTHER" id="PTHR12835:SF5">
    <property type="entry name" value="BIOTIN--PROTEIN LIGASE"/>
    <property type="match status" value="1"/>
</dbReference>
<dbReference type="GO" id="GO:0004077">
    <property type="term" value="F:biotin--[biotin carboxyl-carrier protein] ligase activity"/>
    <property type="evidence" value="ECO:0007669"/>
    <property type="project" value="UniProtKB-EC"/>
</dbReference>
<accession>A0A0R1U744</accession>
<evidence type="ECO:0000313" key="8">
    <source>
        <dbReference type="Proteomes" id="UP000051036"/>
    </source>
</evidence>
<dbReference type="Gene3D" id="3.30.930.10">
    <property type="entry name" value="Bira Bifunctional Protein, Domain 2"/>
    <property type="match status" value="1"/>
</dbReference>
<dbReference type="GO" id="GO:0016740">
    <property type="term" value="F:transferase activity"/>
    <property type="evidence" value="ECO:0007669"/>
    <property type="project" value="UniProtKB-ARBA"/>
</dbReference>
<name>A0A0R1U744_9LACO</name>
<organism evidence="7 8">
    <name type="scientific">Lactobacillus kalixensis DSM 16043</name>
    <dbReference type="NCBI Taxonomy" id="1423763"/>
    <lineage>
        <taxon>Bacteria</taxon>
        <taxon>Bacillati</taxon>
        <taxon>Bacillota</taxon>
        <taxon>Bacilli</taxon>
        <taxon>Lactobacillales</taxon>
        <taxon>Lactobacillaceae</taxon>
        <taxon>Lactobacillus</taxon>
    </lineage>
</organism>
<comment type="caution">
    <text evidence="7">The sequence shown here is derived from an EMBL/GenBank/DDBJ whole genome shotgun (WGS) entry which is preliminary data.</text>
</comment>
<evidence type="ECO:0000256" key="5">
    <source>
        <dbReference type="ARBA" id="ARBA00024227"/>
    </source>
</evidence>
<keyword evidence="1" id="KW-0436">Ligase</keyword>
<sequence>MQVFKFKQVDSTQILAKKYLENNQKIAAFITESQTSGYGKQGRNFYSPKTGIYFSVAYPKFVPNREKISLLTLRIATEVVECLQVFFPDKEFKLKWVNDIYLDGKKVAGVLTELSKDGLVVGVGINVQTRFFPEEIRKKAGGITSDHFDKEKLTNELLKSVEIGVKQYSDDSFLKKYRQLSNVIGKNVVLEIGKRKITGLVDGIDNLGRLVIMSDGKETAYSSGEISKVNVDWTK</sequence>
<feature type="domain" description="BPL/LPL catalytic" evidence="6">
    <location>
        <begin position="1"/>
        <end position="169"/>
    </location>
</feature>
<dbReference type="SUPFAM" id="SSF50037">
    <property type="entry name" value="C-terminal domain of transcriptional repressors"/>
    <property type="match status" value="1"/>
</dbReference>
<dbReference type="EMBL" id="AZFM01000032">
    <property type="protein sequence ID" value="KRL89062.1"/>
    <property type="molecule type" value="Genomic_DNA"/>
</dbReference>
<dbReference type="Pfam" id="PF02237">
    <property type="entry name" value="BPL_C"/>
    <property type="match status" value="1"/>
</dbReference>
<dbReference type="PANTHER" id="PTHR12835">
    <property type="entry name" value="BIOTIN PROTEIN LIGASE"/>
    <property type="match status" value="1"/>
</dbReference>
<dbReference type="GO" id="GO:0005524">
    <property type="term" value="F:ATP binding"/>
    <property type="evidence" value="ECO:0007669"/>
    <property type="project" value="UniProtKB-KW"/>
</dbReference>
<evidence type="ECO:0000259" key="6">
    <source>
        <dbReference type="PROSITE" id="PS51733"/>
    </source>
</evidence>
<dbReference type="EC" id="6.3.4.15" evidence="5"/>
<dbReference type="NCBIfam" id="TIGR00121">
    <property type="entry name" value="birA_ligase"/>
    <property type="match status" value="1"/>
</dbReference>
<proteinExistence type="predicted"/>
<keyword evidence="8" id="KW-1185">Reference proteome</keyword>
<dbReference type="InterPro" id="IPR045864">
    <property type="entry name" value="aa-tRNA-synth_II/BPL/LPL"/>
</dbReference>
<dbReference type="InterPro" id="IPR003142">
    <property type="entry name" value="BPL_C"/>
</dbReference>
<dbReference type="GO" id="GO:0009249">
    <property type="term" value="P:protein lipoylation"/>
    <property type="evidence" value="ECO:0007669"/>
    <property type="project" value="UniProtKB-ARBA"/>
</dbReference>
<keyword evidence="2" id="KW-0547">Nucleotide-binding</keyword>
<reference evidence="7 8" key="1">
    <citation type="journal article" date="2015" name="Genome Announc.">
        <title>Expanding the biotechnology potential of lactobacilli through comparative genomics of 213 strains and associated genera.</title>
        <authorList>
            <person name="Sun Z."/>
            <person name="Harris H.M."/>
            <person name="McCann A."/>
            <person name="Guo C."/>
            <person name="Argimon S."/>
            <person name="Zhang W."/>
            <person name="Yang X."/>
            <person name="Jeffery I.B."/>
            <person name="Cooney J.C."/>
            <person name="Kagawa T.F."/>
            <person name="Liu W."/>
            <person name="Song Y."/>
            <person name="Salvetti E."/>
            <person name="Wrobel A."/>
            <person name="Rasinkangas P."/>
            <person name="Parkhill J."/>
            <person name="Rea M.C."/>
            <person name="O'Sullivan O."/>
            <person name="Ritari J."/>
            <person name="Douillard F.P."/>
            <person name="Paul Ross R."/>
            <person name="Yang R."/>
            <person name="Briner A.E."/>
            <person name="Felis G.E."/>
            <person name="de Vos W.M."/>
            <person name="Barrangou R."/>
            <person name="Klaenhammer T.R."/>
            <person name="Caufield P.W."/>
            <person name="Cui Y."/>
            <person name="Zhang H."/>
            <person name="O'Toole P.W."/>
        </authorList>
    </citation>
    <scope>NUCLEOTIDE SEQUENCE [LARGE SCALE GENOMIC DNA]</scope>
    <source>
        <strain evidence="7 8">DSM 16043</strain>
    </source>
</reference>
<dbReference type="PATRIC" id="fig|1423763.3.peg.1187"/>
<dbReference type="RefSeq" id="WP_057799632.1">
    <property type="nucleotide sequence ID" value="NZ_AZFM01000032.1"/>
</dbReference>
<evidence type="ECO:0000256" key="1">
    <source>
        <dbReference type="ARBA" id="ARBA00022598"/>
    </source>
</evidence>
<dbReference type="PROSITE" id="PS51733">
    <property type="entry name" value="BPL_LPL_CATALYTIC"/>
    <property type="match status" value="1"/>
</dbReference>